<organism evidence="2 3">
    <name type="scientific">Clostridium sporogenes</name>
    <dbReference type="NCBI Taxonomy" id="1509"/>
    <lineage>
        <taxon>Bacteria</taxon>
        <taxon>Bacillati</taxon>
        <taxon>Bacillota</taxon>
        <taxon>Clostridia</taxon>
        <taxon>Eubacteriales</taxon>
        <taxon>Clostridiaceae</taxon>
        <taxon>Clostridium</taxon>
    </lineage>
</organism>
<protein>
    <submittedName>
        <fullName evidence="2">Uncharacterized protein</fullName>
    </submittedName>
</protein>
<sequence>MNVTFQNDKSLGKAQAGLSREKADVNMEKYNKIETGMDMIKEMLSFKCLFFIF</sequence>
<dbReference type="Gene3D" id="3.10.450.730">
    <property type="entry name" value="BLIP domain"/>
    <property type="match status" value="1"/>
</dbReference>
<evidence type="ECO:0000256" key="1">
    <source>
        <dbReference type="SAM" id="MobiDB-lite"/>
    </source>
</evidence>
<dbReference type="Proteomes" id="UP001182303">
    <property type="component" value="Unassembled WGS sequence"/>
</dbReference>
<gene>
    <name evidence="2" type="ORF">P9J83_01610</name>
</gene>
<evidence type="ECO:0000313" key="2">
    <source>
        <dbReference type="EMBL" id="MDS1002200.1"/>
    </source>
</evidence>
<accession>A0AAE4JR76</accession>
<reference evidence="2" key="1">
    <citation type="submission" date="2023-04" db="EMBL/GenBank/DDBJ databases">
        <title>Assessment of the microbiological origin of a defect in Grana Padano cheese.</title>
        <authorList>
            <person name="Zago M."/>
            <person name="Rossetti L."/>
            <person name="Bonvini B."/>
            <person name="Carminati D."/>
            <person name="Giraffa G."/>
        </authorList>
    </citation>
    <scope>NUCLEOTIDE SEQUENCE</scope>
    <source>
        <strain evidence="2">4990</strain>
    </source>
</reference>
<evidence type="ECO:0000313" key="3">
    <source>
        <dbReference type="Proteomes" id="UP001182303"/>
    </source>
</evidence>
<comment type="caution">
    <text evidence="2">The sequence shown here is derived from an EMBL/GenBank/DDBJ whole genome shotgun (WGS) entry which is preliminary data.</text>
</comment>
<dbReference type="AlphaFoldDB" id="A0AAE4JR76"/>
<dbReference type="EMBL" id="JARUIS010000001">
    <property type="protein sequence ID" value="MDS1002200.1"/>
    <property type="molecule type" value="Genomic_DNA"/>
</dbReference>
<dbReference type="RefSeq" id="WP_163253504.1">
    <property type="nucleotide sequence ID" value="NZ_JARUIS010000001.1"/>
</dbReference>
<name>A0AAE4JR76_CLOSG</name>
<proteinExistence type="predicted"/>
<feature type="region of interest" description="Disordered" evidence="1">
    <location>
        <begin position="1"/>
        <end position="21"/>
    </location>
</feature>